<evidence type="ECO:0000259" key="2">
    <source>
        <dbReference type="Pfam" id="PF03109"/>
    </source>
</evidence>
<dbReference type="GO" id="GO:0055088">
    <property type="term" value="P:lipid homeostasis"/>
    <property type="evidence" value="ECO:0007669"/>
    <property type="project" value="TreeGrafter"/>
</dbReference>
<organism evidence="3 4">
    <name type="scientific">Apatococcus fuscideae</name>
    <dbReference type="NCBI Taxonomy" id="2026836"/>
    <lineage>
        <taxon>Eukaryota</taxon>
        <taxon>Viridiplantae</taxon>
        <taxon>Chlorophyta</taxon>
        <taxon>core chlorophytes</taxon>
        <taxon>Trebouxiophyceae</taxon>
        <taxon>Chlorellales</taxon>
        <taxon>Chlorellaceae</taxon>
        <taxon>Apatococcus</taxon>
    </lineage>
</organism>
<dbReference type="GO" id="GO:0007005">
    <property type="term" value="P:mitochondrion organization"/>
    <property type="evidence" value="ECO:0007669"/>
    <property type="project" value="TreeGrafter"/>
</dbReference>
<sequence>MLAVQKAFAACFRTAGQLQVARVAGISTKVHLTQAPLGVVAPTTSSKRTVTGTLLRSLGYFGVASATGTAAWIGLSEDPRKRARIALYVPQRLLRDLCAAALIVGDYQFSLRGLEGSERDSARAACHRRCADRLQKVCFANGGIYIKLGQHIAQLDHVMPKEYVQTMQATMLDHCPVSSYAEVSRIIQEELGKPPEDLFVTMEQTPLASASLAQVHVAESRDGRKLAVKVQHETLSDTSSADIATIDTLVRIVHWVYPDLNYTWLVEQAQDYLPKELDFVHEADNAERCRANFQSSASNIKGRVAIPWVVRELSSRRVLTMEYIEGIKVTDKAQLEAAGISPSDVAKVVSTVFNEMIFIFGDVHCDPHAANMFVRKRKGRRGRGRDNFELILLDHGLYRQIGPDFRREYAQLWRGLILGEVEAIRKHSQAMNAGDMYPLFAAMLTSRPWDQITKRESDHLKIAGSEEEKEQLRMQAQKVAREISSLLWRIPRELLLLLKTNDCLRSVDHALGQNVNTFVITARACTRGQDDPLDTASDGDESRAHALRETILGGMVQHEPLQLSESHLEDAIWVKAGERSHLRSRFAGHARYLENLQSLSVNDAKSHPDVTLALLY</sequence>
<evidence type="ECO:0000313" key="3">
    <source>
        <dbReference type="EMBL" id="KAK9838428.1"/>
    </source>
</evidence>
<comment type="caution">
    <text evidence="3">The sequence shown here is derived from an EMBL/GenBank/DDBJ whole genome shotgun (WGS) entry which is preliminary data.</text>
</comment>
<proteinExistence type="inferred from homology"/>
<accession>A0AAW1RYI3</accession>
<dbReference type="CDD" id="cd13969">
    <property type="entry name" value="ADCK1-like"/>
    <property type="match status" value="1"/>
</dbReference>
<gene>
    <name evidence="3" type="ORF">WJX84_000652</name>
</gene>
<dbReference type="AlphaFoldDB" id="A0AAW1RYI3"/>
<dbReference type="InterPro" id="IPR051130">
    <property type="entry name" value="Mito_struct-func_regulator"/>
</dbReference>
<dbReference type="InterPro" id="IPR011009">
    <property type="entry name" value="Kinase-like_dom_sf"/>
</dbReference>
<feature type="domain" description="ABC1 atypical kinase-like" evidence="2">
    <location>
        <begin position="171"/>
        <end position="427"/>
    </location>
</feature>
<dbReference type="GO" id="GO:0005743">
    <property type="term" value="C:mitochondrial inner membrane"/>
    <property type="evidence" value="ECO:0007669"/>
    <property type="project" value="TreeGrafter"/>
</dbReference>
<reference evidence="3 4" key="1">
    <citation type="journal article" date="2024" name="Nat. Commun.">
        <title>Phylogenomics reveals the evolutionary origins of lichenization in chlorophyte algae.</title>
        <authorList>
            <person name="Puginier C."/>
            <person name="Libourel C."/>
            <person name="Otte J."/>
            <person name="Skaloud P."/>
            <person name="Haon M."/>
            <person name="Grisel S."/>
            <person name="Petersen M."/>
            <person name="Berrin J.G."/>
            <person name="Delaux P.M."/>
            <person name="Dal Grande F."/>
            <person name="Keller J."/>
        </authorList>
    </citation>
    <scope>NUCLEOTIDE SEQUENCE [LARGE SCALE GENOMIC DNA]</scope>
    <source>
        <strain evidence="3 4">SAG 2523</strain>
    </source>
</reference>
<dbReference type="EMBL" id="JALJOV010001902">
    <property type="protein sequence ID" value="KAK9838428.1"/>
    <property type="molecule type" value="Genomic_DNA"/>
</dbReference>
<dbReference type="Proteomes" id="UP001485043">
    <property type="component" value="Unassembled WGS sequence"/>
</dbReference>
<name>A0AAW1RYI3_9CHLO</name>
<dbReference type="PANTHER" id="PTHR43173">
    <property type="entry name" value="ABC1 FAMILY PROTEIN"/>
    <property type="match status" value="1"/>
</dbReference>
<protein>
    <recommendedName>
        <fullName evidence="2">ABC1 atypical kinase-like domain-containing protein</fullName>
    </recommendedName>
</protein>
<dbReference type="Pfam" id="PF03109">
    <property type="entry name" value="ABC1"/>
    <property type="match status" value="1"/>
</dbReference>
<dbReference type="SUPFAM" id="SSF56112">
    <property type="entry name" value="Protein kinase-like (PK-like)"/>
    <property type="match status" value="1"/>
</dbReference>
<dbReference type="InterPro" id="IPR004147">
    <property type="entry name" value="ABC1_dom"/>
</dbReference>
<dbReference type="InterPro" id="IPR045307">
    <property type="entry name" value="ADCK1_dom"/>
</dbReference>
<keyword evidence="4" id="KW-1185">Reference proteome</keyword>
<evidence type="ECO:0000256" key="1">
    <source>
        <dbReference type="ARBA" id="ARBA00009670"/>
    </source>
</evidence>
<dbReference type="PANTHER" id="PTHR43173:SF19">
    <property type="entry name" value="AARF DOMAIN-CONTAINING PROTEIN KINASE 1"/>
    <property type="match status" value="1"/>
</dbReference>
<comment type="similarity">
    <text evidence="1">Belongs to the protein kinase superfamily. ADCK protein kinase family.</text>
</comment>
<evidence type="ECO:0000313" key="4">
    <source>
        <dbReference type="Proteomes" id="UP001485043"/>
    </source>
</evidence>